<evidence type="ECO:0008006" key="8">
    <source>
        <dbReference type="Google" id="ProtNLM"/>
    </source>
</evidence>
<evidence type="ECO:0000313" key="7">
    <source>
        <dbReference type="Proteomes" id="UP000032668"/>
    </source>
</evidence>
<evidence type="ECO:0000256" key="4">
    <source>
        <dbReference type="ARBA" id="ARBA00023136"/>
    </source>
</evidence>
<dbReference type="STRING" id="1120923.SAMN02746095_01794"/>
<gene>
    <name evidence="6" type="ORF">Aam_011_047</name>
</gene>
<dbReference type="Proteomes" id="UP000032668">
    <property type="component" value="Unassembled WGS sequence"/>
</dbReference>
<evidence type="ECO:0000256" key="3">
    <source>
        <dbReference type="ARBA" id="ARBA00022989"/>
    </source>
</evidence>
<keyword evidence="3 5" id="KW-1133">Transmembrane helix</keyword>
<dbReference type="EMBL" id="BANC01000011">
    <property type="protein sequence ID" value="GAN78926.1"/>
    <property type="molecule type" value="Genomic_DNA"/>
</dbReference>
<dbReference type="AlphaFoldDB" id="A0A0D6PC37"/>
<dbReference type="GO" id="GO:0005886">
    <property type="term" value="C:plasma membrane"/>
    <property type="evidence" value="ECO:0007669"/>
    <property type="project" value="TreeGrafter"/>
</dbReference>
<proteinExistence type="predicted"/>
<dbReference type="PANTHER" id="PTHR33452">
    <property type="entry name" value="OXIDOREDUCTASE CATD-RELATED"/>
    <property type="match status" value="1"/>
</dbReference>
<evidence type="ECO:0000313" key="6">
    <source>
        <dbReference type="EMBL" id="GAN78926.1"/>
    </source>
</evidence>
<comment type="caution">
    <text evidence="6">The sequence shown here is derived from an EMBL/GenBank/DDBJ whole genome shotgun (WGS) entry which is preliminary data.</text>
</comment>
<keyword evidence="2 5" id="KW-0812">Transmembrane</keyword>
<dbReference type="InterPro" id="IPR002995">
    <property type="entry name" value="Surf4"/>
</dbReference>
<evidence type="ECO:0000256" key="2">
    <source>
        <dbReference type="ARBA" id="ARBA00022692"/>
    </source>
</evidence>
<organism evidence="6 7">
    <name type="scientific">Acidocella aminolytica 101 = DSM 11237</name>
    <dbReference type="NCBI Taxonomy" id="1120923"/>
    <lineage>
        <taxon>Bacteria</taxon>
        <taxon>Pseudomonadati</taxon>
        <taxon>Pseudomonadota</taxon>
        <taxon>Alphaproteobacteria</taxon>
        <taxon>Acetobacterales</taxon>
        <taxon>Acidocellaceae</taxon>
        <taxon>Acidocella</taxon>
    </lineage>
</organism>
<feature type="transmembrane region" description="Helical" evidence="5">
    <location>
        <begin position="39"/>
        <end position="64"/>
    </location>
</feature>
<evidence type="ECO:0000256" key="1">
    <source>
        <dbReference type="ARBA" id="ARBA00004141"/>
    </source>
</evidence>
<evidence type="ECO:0000256" key="5">
    <source>
        <dbReference type="SAM" id="Phobius"/>
    </source>
</evidence>
<dbReference type="InterPro" id="IPR051907">
    <property type="entry name" value="DoxX-like_oxidoreductase"/>
</dbReference>
<dbReference type="PANTHER" id="PTHR33452:SF1">
    <property type="entry name" value="INNER MEMBRANE PROTEIN YPHA-RELATED"/>
    <property type="match status" value="1"/>
</dbReference>
<keyword evidence="4 5" id="KW-0472">Membrane</keyword>
<dbReference type="RefSeq" id="WP_217652469.1">
    <property type="nucleotide sequence ID" value="NZ_BAPR01000308.1"/>
</dbReference>
<accession>A0A0D6PC37</accession>
<name>A0A0D6PC37_9PROT</name>
<sequence length="120" mass="13222">MLLFVIFGWLKLANFSGTIEQYGPCWCDVADSGPADRRGYGVFVGIALVLGIATRPLAILMLVYTLGTALIGHHFWTMTDMARFEAMINFCKNISIRGGLLLLYVTGAGKFSLDRVLGWN</sequence>
<protein>
    <recommendedName>
        <fullName evidence="8">DoxX family protein</fullName>
    </recommendedName>
</protein>
<reference evidence="6 7" key="1">
    <citation type="submission" date="2012-11" db="EMBL/GenBank/DDBJ databases">
        <title>Whole genome sequence of Acidocella aminolytica 101 = DSM 11237.</title>
        <authorList>
            <person name="Azuma Y."/>
            <person name="Higashiura N."/>
            <person name="Hirakawa H."/>
            <person name="Matsushita K."/>
        </authorList>
    </citation>
    <scope>NUCLEOTIDE SEQUENCE [LARGE SCALE GENOMIC DNA]</scope>
    <source>
        <strain evidence="7">101 / DSM 11237</strain>
    </source>
</reference>
<comment type="subcellular location">
    <subcellularLocation>
        <location evidence="1">Membrane</location>
        <topology evidence="1">Multi-pass membrane protein</topology>
    </subcellularLocation>
</comment>
<keyword evidence="7" id="KW-1185">Reference proteome</keyword>
<dbReference type="Pfam" id="PF02077">
    <property type="entry name" value="SURF4"/>
    <property type="match status" value="1"/>
</dbReference>